<dbReference type="VEuPathDB" id="FungiDB:FOXG_20274"/>
<reference evidence="1" key="2">
    <citation type="journal article" date="2010" name="Nature">
        <title>Comparative genomics reveals mobile pathogenicity chromosomes in Fusarium.</title>
        <authorList>
            <person name="Ma L.J."/>
            <person name="van der Does H.C."/>
            <person name="Borkovich K.A."/>
            <person name="Coleman J.J."/>
            <person name="Daboussi M.J."/>
            <person name="Di Pietro A."/>
            <person name="Dufresne M."/>
            <person name="Freitag M."/>
            <person name="Grabherr M."/>
            <person name="Henrissat B."/>
            <person name="Houterman P.M."/>
            <person name="Kang S."/>
            <person name="Shim W.B."/>
            <person name="Woloshuk C."/>
            <person name="Xie X."/>
            <person name="Xu J.R."/>
            <person name="Antoniw J."/>
            <person name="Baker S.E."/>
            <person name="Bluhm B.H."/>
            <person name="Breakspear A."/>
            <person name="Brown D.W."/>
            <person name="Butchko R.A."/>
            <person name="Chapman S."/>
            <person name="Coulson R."/>
            <person name="Coutinho P.M."/>
            <person name="Danchin E.G."/>
            <person name="Diener A."/>
            <person name="Gale L.R."/>
            <person name="Gardiner D.M."/>
            <person name="Goff S."/>
            <person name="Hammond-Kosack K.E."/>
            <person name="Hilburn K."/>
            <person name="Hua-Van A."/>
            <person name="Jonkers W."/>
            <person name="Kazan K."/>
            <person name="Kodira C.D."/>
            <person name="Koehrsen M."/>
            <person name="Kumar L."/>
            <person name="Lee Y.H."/>
            <person name="Li L."/>
            <person name="Manners J.M."/>
            <person name="Miranda-Saavedra D."/>
            <person name="Mukherjee M."/>
            <person name="Park G."/>
            <person name="Park J."/>
            <person name="Park S.Y."/>
            <person name="Proctor R.H."/>
            <person name="Regev A."/>
            <person name="Ruiz-Roldan M.C."/>
            <person name="Sain D."/>
            <person name="Sakthikumar S."/>
            <person name="Sykes S."/>
            <person name="Schwartz D.C."/>
            <person name="Turgeon B.G."/>
            <person name="Wapinski I."/>
            <person name="Yoder O."/>
            <person name="Young S."/>
            <person name="Zeng Q."/>
            <person name="Zhou S."/>
            <person name="Galagan J."/>
            <person name="Cuomo C.A."/>
            <person name="Kistler H.C."/>
            <person name="Rep M."/>
        </authorList>
    </citation>
    <scope>NUCLEOTIDE SEQUENCE [LARGE SCALE GENOMIC DNA]</scope>
    <source>
        <strain evidence="1">4287</strain>
    </source>
</reference>
<dbReference type="EMBL" id="DS231708">
    <property type="protein sequence ID" value="KNB09862.1"/>
    <property type="molecule type" value="Genomic_DNA"/>
</dbReference>
<dbReference type="GeneID" id="28960980"/>
<organism evidence="1 2">
    <name type="scientific">Fusarium oxysporum f. sp. lycopersici (strain 4287 / CBS 123668 / FGSC 9935 / NRRL 34936)</name>
    <name type="common">Fusarium vascular wilt of tomato</name>
    <dbReference type="NCBI Taxonomy" id="426428"/>
    <lineage>
        <taxon>Eukaryota</taxon>
        <taxon>Fungi</taxon>
        <taxon>Dikarya</taxon>
        <taxon>Ascomycota</taxon>
        <taxon>Pezizomycotina</taxon>
        <taxon>Sordariomycetes</taxon>
        <taxon>Hypocreomycetidae</taxon>
        <taxon>Hypocreales</taxon>
        <taxon>Nectriaceae</taxon>
        <taxon>Fusarium</taxon>
        <taxon>Fusarium oxysporum species complex</taxon>
    </lineage>
</organism>
<reference evidence="1" key="1">
    <citation type="submission" date="2007-04" db="EMBL/GenBank/DDBJ databases">
        <authorList>
            <consortium name="The Broad Institute Genome Sequencing Platform"/>
            <person name="Birren B."/>
            <person name="Lander E."/>
            <person name="Galagan J."/>
            <person name="Nusbaum C."/>
            <person name="Devon K."/>
            <person name="Ma L.-J."/>
            <person name="Jaffe D."/>
            <person name="Butler J."/>
            <person name="Alvarez P."/>
            <person name="Gnerre S."/>
            <person name="Grabherr M."/>
            <person name="Kleber M."/>
            <person name="Mauceli E."/>
            <person name="Brockman W."/>
            <person name="MacCallum I.A."/>
            <person name="Young S."/>
            <person name="LaButti K."/>
            <person name="DeCaprio D."/>
            <person name="Crawford M."/>
            <person name="Koehrsen M."/>
            <person name="Engels R."/>
            <person name="Montgomery P."/>
            <person name="Pearson M."/>
            <person name="Howarth C."/>
            <person name="Larson L."/>
            <person name="White J."/>
            <person name="O'Leary S."/>
            <person name="Kodira C."/>
            <person name="Zeng Q."/>
            <person name="Yandava C."/>
            <person name="Alvarado L."/>
            <person name="Kistler C."/>
            <person name="Shim W.-B."/>
            <person name="Kang S."/>
            <person name="Woloshuk C."/>
        </authorList>
    </citation>
    <scope>NUCLEOTIDE SEQUENCE</scope>
    <source>
        <strain evidence="1">4287</strain>
    </source>
</reference>
<sequence length="37" mass="4253">MEKAERLETPSSYNVVISQEAEAEYEDVTDDDVGLYR</sequence>
<dbReference type="AlphaFoldDB" id="A0A0J9WPY9"/>
<dbReference type="RefSeq" id="XP_018247907.1">
    <property type="nucleotide sequence ID" value="XM_018400538.1"/>
</dbReference>
<evidence type="ECO:0000313" key="2">
    <source>
        <dbReference type="Proteomes" id="UP000009097"/>
    </source>
</evidence>
<proteinExistence type="predicted"/>
<evidence type="ECO:0000313" key="1">
    <source>
        <dbReference type="EMBL" id="KNB09862.1"/>
    </source>
</evidence>
<dbReference type="KEGG" id="fox:FOXG_20274"/>
<accession>A0A0J9WPY9</accession>
<dbReference type="Proteomes" id="UP000009097">
    <property type="component" value="Unassembled WGS sequence"/>
</dbReference>
<gene>
    <name evidence="1" type="ORF">FOXG_20274</name>
</gene>
<name>A0A0J9WPY9_FUSO4</name>
<protein>
    <submittedName>
        <fullName evidence="1">Uncharacterized protein</fullName>
    </submittedName>
</protein>